<proteinExistence type="inferred from homology"/>
<comment type="subunit">
    <text evidence="2">Part of the multisubunit TRAPP (transport protein particle) complex.</text>
</comment>
<evidence type="ECO:0000256" key="1">
    <source>
        <dbReference type="ARBA" id="ARBA00010785"/>
    </source>
</evidence>
<keyword evidence="7" id="KW-1185">Reference proteome</keyword>
<dbReference type="InterPro" id="IPR055427">
    <property type="entry name" value="TRAPPC13_N"/>
</dbReference>
<reference evidence="6 7" key="1">
    <citation type="submission" date="2021-04" db="EMBL/GenBank/DDBJ databases">
        <authorList>
            <person name="Bliznina A."/>
        </authorList>
    </citation>
    <scope>NUCLEOTIDE SEQUENCE [LARGE SCALE GENOMIC DNA]</scope>
</reference>
<evidence type="ECO:0000259" key="4">
    <source>
        <dbReference type="Pfam" id="PF06159"/>
    </source>
</evidence>
<feature type="domain" description="Trafficking protein particle complex subunit 13 C-terminal" evidence="5">
    <location>
        <begin position="281"/>
        <end position="372"/>
    </location>
</feature>
<dbReference type="Proteomes" id="UP001158576">
    <property type="component" value="Chromosome XSR"/>
</dbReference>
<accession>A0ABN7SEY6</accession>
<dbReference type="Pfam" id="PF23643">
    <property type="entry name" value="TRAPPC13_C"/>
    <property type="match status" value="1"/>
</dbReference>
<evidence type="ECO:0000256" key="2">
    <source>
        <dbReference type="ARBA" id="ARBA00011698"/>
    </source>
</evidence>
<evidence type="ECO:0000256" key="3">
    <source>
        <dbReference type="ARBA" id="ARBA00021500"/>
    </source>
</evidence>
<dbReference type="PANTHER" id="PTHR13134">
    <property type="entry name" value="TRAFFICKING PROTEIN PARTICLE COMPLEX SUBUNIT 13"/>
    <property type="match status" value="1"/>
</dbReference>
<dbReference type="EMBL" id="OU015569">
    <property type="protein sequence ID" value="CAG5094703.1"/>
    <property type="molecule type" value="Genomic_DNA"/>
</dbReference>
<dbReference type="PANTHER" id="PTHR13134:SF3">
    <property type="entry name" value="TRAFFICKING PROTEIN PARTICLE COMPLEX SUBUNIT 13"/>
    <property type="match status" value="1"/>
</dbReference>
<sequence>MEPKDLNLKVMRISKPVLHERVPIFSEEDNDLEESDASGLSSAYLMPNSVGDFYLGEPAHFLLSIQNMSNPPIQFSDVKVTVQTESRNAPRTINGDVAIGVLAPNEIRTTQVKIDCRYPEEMNMLCAVEYSRDGQPGNYRRKYLLPVRKPFDISWQWTALAKGSAMLNVIITNKVVGRTVLFQTCALNNSAGEKRCNITALNSGEKKPIEVDTVFSRGFMVESVDGNDFTTELLSLDLKWLPSNGQVGHIQYSQIKPKVEKRPKLELSIHNLDDQPFPPKCNEAFSFSVFICNQTERVMEVEVLLDSDESESIKWNCVSKFDLGKLAPSAQKTVSLSAIPLLKGFHSLPSIIVNDHLLNQTYAFRDFYRVPVS</sequence>
<dbReference type="InterPro" id="IPR055428">
    <property type="entry name" value="TRAPPC13_C"/>
</dbReference>
<name>A0ABN7SEY6_OIKDI</name>
<dbReference type="Pfam" id="PF06159">
    <property type="entry name" value="TRAPPC13_N"/>
    <property type="match status" value="1"/>
</dbReference>
<protein>
    <recommendedName>
        <fullName evidence="3">Trafficking protein particle complex subunit 13</fullName>
    </recommendedName>
</protein>
<gene>
    <name evidence="6" type="ORF">OKIOD_LOCUS5351</name>
</gene>
<dbReference type="InterPro" id="IPR010378">
    <property type="entry name" value="TRAPPC13"/>
</dbReference>
<comment type="similarity">
    <text evidence="1">Belongs to the TRAPPC13 family.</text>
</comment>
<feature type="domain" description="Trafficking protein particle complex subunit 13 N-terminal" evidence="4">
    <location>
        <begin position="6"/>
        <end position="143"/>
    </location>
</feature>
<evidence type="ECO:0000259" key="5">
    <source>
        <dbReference type="Pfam" id="PF23643"/>
    </source>
</evidence>
<evidence type="ECO:0000313" key="7">
    <source>
        <dbReference type="Proteomes" id="UP001158576"/>
    </source>
</evidence>
<organism evidence="6 7">
    <name type="scientific">Oikopleura dioica</name>
    <name type="common">Tunicate</name>
    <dbReference type="NCBI Taxonomy" id="34765"/>
    <lineage>
        <taxon>Eukaryota</taxon>
        <taxon>Metazoa</taxon>
        <taxon>Chordata</taxon>
        <taxon>Tunicata</taxon>
        <taxon>Appendicularia</taxon>
        <taxon>Copelata</taxon>
        <taxon>Oikopleuridae</taxon>
        <taxon>Oikopleura</taxon>
    </lineage>
</organism>
<evidence type="ECO:0000313" key="6">
    <source>
        <dbReference type="EMBL" id="CAG5094703.1"/>
    </source>
</evidence>